<dbReference type="PANTHER" id="PTHR23389:SF21">
    <property type="entry name" value="ATPASE FAMILY AAA DOMAIN-CONTAINING PROTEIN 5"/>
    <property type="match status" value="1"/>
</dbReference>
<dbReference type="InterPro" id="IPR027417">
    <property type="entry name" value="P-loop_NTPase"/>
</dbReference>
<feature type="compositionally biased region" description="Basic and acidic residues" evidence="1">
    <location>
        <begin position="199"/>
        <end position="213"/>
    </location>
</feature>
<feature type="compositionally biased region" description="Polar residues" evidence="1">
    <location>
        <begin position="419"/>
        <end position="428"/>
    </location>
</feature>
<feature type="region of interest" description="Disordered" evidence="1">
    <location>
        <begin position="89"/>
        <end position="120"/>
    </location>
</feature>
<feature type="compositionally biased region" description="Low complexity" evidence="1">
    <location>
        <begin position="429"/>
        <end position="445"/>
    </location>
</feature>
<feature type="compositionally biased region" description="Low complexity" evidence="1">
    <location>
        <begin position="290"/>
        <end position="300"/>
    </location>
</feature>
<name>A0ABR1F6Z7_9ASCO</name>
<keyword evidence="4" id="KW-1185">Reference proteome</keyword>
<feature type="region of interest" description="Disordered" evidence="1">
    <location>
        <begin position="1"/>
        <end position="69"/>
    </location>
</feature>
<dbReference type="RefSeq" id="XP_064768649.1">
    <property type="nucleotide sequence ID" value="XM_064909821.1"/>
</dbReference>
<dbReference type="PANTHER" id="PTHR23389">
    <property type="entry name" value="CHROMOSOME TRANSMISSION FIDELITY FACTOR 18"/>
    <property type="match status" value="1"/>
</dbReference>
<feature type="compositionally biased region" description="Basic residues" evidence="1">
    <location>
        <begin position="705"/>
        <end position="714"/>
    </location>
</feature>
<dbReference type="Gene3D" id="3.40.50.300">
    <property type="entry name" value="P-loop containing nucleotide triphosphate hydrolases"/>
    <property type="match status" value="1"/>
</dbReference>
<dbReference type="SUPFAM" id="SSF52540">
    <property type="entry name" value="P-loop containing nucleoside triphosphate hydrolases"/>
    <property type="match status" value="1"/>
</dbReference>
<feature type="domain" description="ATPase AAA-type core" evidence="2">
    <location>
        <begin position="743"/>
        <end position="879"/>
    </location>
</feature>
<feature type="compositionally biased region" description="Polar residues" evidence="1">
    <location>
        <begin position="670"/>
        <end position="685"/>
    </location>
</feature>
<dbReference type="GeneID" id="90035333"/>
<evidence type="ECO:0000313" key="4">
    <source>
        <dbReference type="Proteomes" id="UP001498771"/>
    </source>
</evidence>
<dbReference type="Pfam" id="PF00004">
    <property type="entry name" value="AAA"/>
    <property type="match status" value="1"/>
</dbReference>
<feature type="region of interest" description="Disordered" evidence="1">
    <location>
        <begin position="648"/>
        <end position="738"/>
    </location>
</feature>
<reference evidence="3 4" key="1">
    <citation type="submission" date="2024-03" db="EMBL/GenBank/DDBJ databases">
        <title>Genome-scale model development and genomic sequencing of the oleaginous clade Lipomyces.</title>
        <authorList>
            <consortium name="Lawrence Berkeley National Laboratory"/>
            <person name="Czajka J.J."/>
            <person name="Han Y."/>
            <person name="Kim J."/>
            <person name="Mondo S.J."/>
            <person name="Hofstad B.A."/>
            <person name="Robles A."/>
            <person name="Haridas S."/>
            <person name="Riley R."/>
            <person name="LaButti K."/>
            <person name="Pangilinan J."/>
            <person name="Andreopoulos W."/>
            <person name="Lipzen A."/>
            <person name="Yan J."/>
            <person name="Wang M."/>
            <person name="Ng V."/>
            <person name="Grigoriev I.V."/>
            <person name="Spatafora J.W."/>
            <person name="Magnuson J.K."/>
            <person name="Baker S.E."/>
            <person name="Pomraning K.R."/>
        </authorList>
    </citation>
    <scope>NUCLEOTIDE SEQUENCE [LARGE SCALE GENOMIC DNA]</scope>
    <source>
        <strain evidence="3 4">Phaff 52-87</strain>
    </source>
</reference>
<feature type="region of interest" description="Disordered" evidence="1">
    <location>
        <begin position="132"/>
        <end position="268"/>
    </location>
</feature>
<feature type="compositionally biased region" description="Basic and acidic residues" evidence="1">
    <location>
        <begin position="400"/>
        <end position="412"/>
    </location>
</feature>
<feature type="region of interest" description="Disordered" evidence="1">
    <location>
        <begin position="282"/>
        <end position="445"/>
    </location>
</feature>
<evidence type="ECO:0000259" key="2">
    <source>
        <dbReference type="Pfam" id="PF00004"/>
    </source>
</evidence>
<dbReference type="InterPro" id="IPR003959">
    <property type="entry name" value="ATPase_AAA_core"/>
</dbReference>
<evidence type="ECO:0000313" key="3">
    <source>
        <dbReference type="EMBL" id="KAK7205616.1"/>
    </source>
</evidence>
<feature type="compositionally biased region" description="Basic and acidic residues" evidence="1">
    <location>
        <begin position="162"/>
        <end position="184"/>
    </location>
</feature>
<feature type="compositionally biased region" description="Basic residues" evidence="1">
    <location>
        <begin position="185"/>
        <end position="197"/>
    </location>
</feature>
<feature type="compositionally biased region" description="Basic and acidic residues" evidence="1">
    <location>
        <begin position="9"/>
        <end position="18"/>
    </location>
</feature>
<feature type="compositionally biased region" description="Polar residues" evidence="1">
    <location>
        <begin position="383"/>
        <end position="397"/>
    </location>
</feature>
<feature type="compositionally biased region" description="Polar residues" evidence="1">
    <location>
        <begin position="215"/>
        <end position="224"/>
    </location>
</feature>
<organism evidence="3 4">
    <name type="scientific">Myxozyma melibiosi</name>
    <dbReference type="NCBI Taxonomy" id="54550"/>
    <lineage>
        <taxon>Eukaryota</taxon>
        <taxon>Fungi</taxon>
        <taxon>Dikarya</taxon>
        <taxon>Ascomycota</taxon>
        <taxon>Saccharomycotina</taxon>
        <taxon>Lipomycetes</taxon>
        <taxon>Lipomycetales</taxon>
        <taxon>Lipomycetaceae</taxon>
        <taxon>Myxozyma</taxon>
    </lineage>
</organism>
<protein>
    <recommendedName>
        <fullName evidence="2">ATPase AAA-type core domain-containing protein</fullName>
    </recommendedName>
</protein>
<gene>
    <name evidence="3" type="ORF">BZA70DRAFT_165501</name>
</gene>
<dbReference type="Proteomes" id="UP001498771">
    <property type="component" value="Unassembled WGS sequence"/>
</dbReference>
<evidence type="ECO:0000256" key="1">
    <source>
        <dbReference type="SAM" id="MobiDB-lite"/>
    </source>
</evidence>
<sequence>MSSGSDSGGGERPRRSEKLQQGIGMFIEGFGPAAVSSSPLTLQKKDTPSSRRKQRAIIPGDAFQATSKTQLPTTSPIFERSNAFDIVERQSEQHLDSSPQSEAVAERDSSNAFASADLRTAQSRSLIVKLPIRLTQDNENLIPSELSDDPVSSASEDGSDLDEVKVKSADSTQDRKRSKNENPNRPRKVQHKRRNITKSKADGEKPSLAEKKSRQANAGVSGNTLFKMWKREKADSEDDQGTKVVNSSDLTLSAEATLGEPDMAGRSIVKLKVDPRLLRRFQTNELEPASSSSSLDSTLLPCEPSTAKQIYTPPATDESVSPPTPPNSDEDSSKQVLSPIVANQPPSKKVENTKKPIYPFFMKKKKMDTQATTELESPGEQMCSESVPLSRSTSASTVIDLDRTPDTSDRPRKPAYPFFNSQSKSANLGSTPGSPSPASGFASFPTAKKRIPTGQLPAWPKFDNRHVKDAEELSKREYTASEVALNLTTRLPTRKGKNRQLQVPLDESILRNVDISLNLSADEALHVPTRHVVPFEDVLTLARKHVDFDSHPYLQYLYDKRLPHPTAFDRAQYEDQLWSSSYAPQRAEHVPVRDDSAVLLRKWLQTRILTTDRSKTLTISKMKKAEKEKSRQNDLEGFICYSDEEEGSFTQDLDPISSDDDDYSGFRNFDGNSSSIDNSSPANDKSVSDDTEEDTEVTYMIGGYQRRKKRRSRRTARDSGRKSKRCSRLRAREERPSRHSNVVILCGPPSSFKTAAVYAAAKELGIFVFEINAGQKRNGKDILDQVGEMSQSNLVHHKVSGDKDTRYENECAQRSTSSSSESASQPVFRQQSMLLIEDVDIVFESDKSFWSTLSKFIETSKRPVVLTCTDEQYLPPDLLEANPGSLIYFDHTNSEVLTDVAWSIALSEGHLLNKLDVRKVLEHTNFDFRRTLVTLQFWCQMAVGDQQKGMSWFLEHSSSDVASESNKRRVISENTFTKNHLELCFPNDGAEGVEGSDKMGIASEEQSTSKKSDLALLSAGYDLMSAVDIWKHHSHTLLEVPAFLESDEDSASSRPAVPDGEAMVGFPIVSHKLQNATAPIAFELEMIEPSRVLWKETLVRNGLGVHYYG</sequence>
<proteinExistence type="predicted"/>
<dbReference type="EMBL" id="JBBJBU010000005">
    <property type="protein sequence ID" value="KAK7205616.1"/>
    <property type="molecule type" value="Genomic_DNA"/>
</dbReference>
<comment type="caution">
    <text evidence="3">The sequence shown here is derived from an EMBL/GenBank/DDBJ whole genome shotgun (WGS) entry which is preliminary data.</text>
</comment>
<accession>A0ABR1F6Z7</accession>